<feature type="chain" id="PRO_5026894620" evidence="2">
    <location>
        <begin position="22"/>
        <end position="655"/>
    </location>
</feature>
<dbReference type="GeneID" id="112050364"/>
<reference evidence="4" key="1">
    <citation type="submission" date="2025-08" db="UniProtKB">
        <authorList>
            <consortium name="RefSeq"/>
        </authorList>
    </citation>
    <scope>IDENTIFICATION</scope>
</reference>
<dbReference type="KEGG" id="bany:112050364"/>
<evidence type="ECO:0000313" key="3">
    <source>
        <dbReference type="Proteomes" id="UP001652582"/>
    </source>
</evidence>
<proteinExistence type="predicted"/>
<sequence length="655" mass="74962">MYYTQIILLLFALQSLVSIAAYTLVQVQDNTKQKLQESLTEVAETKRPFTNGHGYQFDNRELIEHQKSTGDEMKAENTDTDVGGDERDNFADNARDETNRHNDNEELAVTARPFTNGHGYEFADWDPIDVKGLRNKLLNKMKEMYPSIKRNNVQPTDKIRRKRQLVNYQNIPDGLAQHNLDPQVIPDHVNRMLVSRPSIDNSMRANGPLRDEYGNVLYENMNPVYSGGRQFANVPRGYGNLRSDQGYVWNQINNIQNEPLQNQYISQAVQQRPLESSPLNCNPYKQIQLTTPDNELKNIKQTPIDRNDDRNMEKLLNSELTNKVNNESFTQVVDKQIVTNNSEVIKNVYKEEMMNNVNQISKRINSIKDKVKDKFGNINGILNSTAVKKLLVSDKNVDIADKQLEDYTQPNSDKLTDDKLDAEPSDAIIDVDDANINGTRNITDKGAITNVIENNEEIEKPEQSICNLNNNEAEPFVNNNQTAEDNISVKTEAQTTEINDSRNSTPNETINNEQETLELDPIESILPNETSSTDIKQDTLTEVVKETDIKTSDIKVLNEANIEVEENSNDHNNHDDIKQEKSTDLNFEELFDKEEFWDWLSKWTTAYMEILNENIKTIVKGEVTKQLVEIKSKTSIDGDLQTMIDKKEDLSIKKK</sequence>
<keyword evidence="2" id="KW-0732">Signal</keyword>
<feature type="compositionally biased region" description="Basic and acidic residues" evidence="1">
    <location>
        <begin position="67"/>
        <end position="77"/>
    </location>
</feature>
<dbReference type="AlphaFoldDB" id="A0A6J1N9I2"/>
<dbReference type="RefSeq" id="XP_023944385.1">
    <property type="nucleotide sequence ID" value="XM_024088617.2"/>
</dbReference>
<protein>
    <submittedName>
        <fullName evidence="4">Leucine-rich repeat-containing protein DDB_G0290503 isoform X1</fullName>
    </submittedName>
</protein>
<evidence type="ECO:0000256" key="2">
    <source>
        <dbReference type="SAM" id="SignalP"/>
    </source>
</evidence>
<feature type="signal peptide" evidence="2">
    <location>
        <begin position="1"/>
        <end position="21"/>
    </location>
</feature>
<gene>
    <name evidence="4" type="primary">LOC112050364</name>
</gene>
<accession>A0A6J1N9I2</accession>
<feature type="region of interest" description="Disordered" evidence="1">
    <location>
        <begin position="67"/>
        <end position="99"/>
    </location>
</feature>
<evidence type="ECO:0000313" key="4">
    <source>
        <dbReference type="RefSeq" id="XP_023944385.1"/>
    </source>
</evidence>
<keyword evidence="3" id="KW-1185">Reference proteome</keyword>
<evidence type="ECO:0000256" key="1">
    <source>
        <dbReference type="SAM" id="MobiDB-lite"/>
    </source>
</evidence>
<feature type="compositionally biased region" description="Basic and acidic residues" evidence="1">
    <location>
        <begin position="84"/>
        <end position="99"/>
    </location>
</feature>
<dbReference type="OrthoDB" id="6931742at2759"/>
<name>A0A6J1N9I2_BICAN</name>
<dbReference type="Proteomes" id="UP001652582">
    <property type="component" value="Chromosome 8"/>
</dbReference>
<organism evidence="3 4">
    <name type="scientific">Bicyclus anynana</name>
    <name type="common">Squinting bush brown butterfly</name>
    <dbReference type="NCBI Taxonomy" id="110368"/>
    <lineage>
        <taxon>Eukaryota</taxon>
        <taxon>Metazoa</taxon>
        <taxon>Ecdysozoa</taxon>
        <taxon>Arthropoda</taxon>
        <taxon>Hexapoda</taxon>
        <taxon>Insecta</taxon>
        <taxon>Pterygota</taxon>
        <taxon>Neoptera</taxon>
        <taxon>Endopterygota</taxon>
        <taxon>Lepidoptera</taxon>
        <taxon>Glossata</taxon>
        <taxon>Ditrysia</taxon>
        <taxon>Papilionoidea</taxon>
        <taxon>Nymphalidae</taxon>
        <taxon>Satyrinae</taxon>
        <taxon>Satyrini</taxon>
        <taxon>Mycalesina</taxon>
        <taxon>Bicyclus</taxon>
    </lineage>
</organism>